<feature type="region of interest" description="Disordered" evidence="2">
    <location>
        <begin position="1"/>
        <end position="122"/>
    </location>
</feature>
<dbReference type="AlphaFoldDB" id="A0AA38RXS5"/>
<sequence>MDAGVDSTALPIQGPRTRQRPPPATKGSSRSPVTPRDGGVGSARSRHTATVSTRSGGERRGAARGAKSKARLLPGTVAKSLLPATERRSHEDYPLRKPSAKKGSDERWEIAPDGGSAGREGRHFTVANVGNNGRIYLRPTVRPANQRYPQPHFVFPITPPGTAGLDGLATVKTTRGIEDLGQTNGTQWTPSQAPSTPIDQLQAPPNGIRLPTGHRRAVSDSTIRDASVARESEPGAFKIVITQPGEETRLRTVEDRIDPASSPLLEVAIPSWKIGTPRFTLQGTPFFRGSSYAPTEDFHSSHHSLLNPSRSRTPRTGSIMSRRPTPIEVPQEQLPAHADPNSLSALSSARLPLQNMLRSTYLSGHLVIEPTMFDALTFKPACDDRAIVRYSPATGAVTAATPPRLVAEITSPSFLDYELLSDFFLTFRAFLEPSDLLHMLIARLRWALARDDETGMVVRVRTFVALRHWILNYFVDDFVIDYQLRLTFCNLLNDFVEELSQDTRGGKVQLKILAELKKCWRRVCAQYWDGPEFDSSLELEAPIAPGGLAGHRSTSLDPRFWEKFEEGPLHLDAVLSQSRSQDEAATASCQNTSKVGRIDSVLMGHQRPGTPEEPGGAEERLERRQASSPTSITSLDVTSCSFPTRNLRLAHLGSSYPLAPHPVDPSSVYANAGPVATTPKALVGKRVRPHQSHKRNGSLTDSLREHPTTQDKSTFYKNAELILTLPYAGSLVRGNLLPPGQALVEVLSPNTPGAPSRQTTVFQPHPTDARKDKGLASGMSGPGMRRLLGSVRRALSTRGQGVSPTQGSSSRGWYAITGSY</sequence>
<feature type="compositionally biased region" description="Polar residues" evidence="2">
    <location>
        <begin position="303"/>
        <end position="319"/>
    </location>
</feature>
<evidence type="ECO:0000256" key="2">
    <source>
        <dbReference type="SAM" id="MobiDB-lite"/>
    </source>
</evidence>
<dbReference type="Pfam" id="PF00618">
    <property type="entry name" value="RasGEF_N"/>
    <property type="match status" value="1"/>
</dbReference>
<feature type="region of interest" description="Disordered" evidence="2">
    <location>
        <begin position="603"/>
        <end position="637"/>
    </location>
</feature>
<evidence type="ECO:0000313" key="4">
    <source>
        <dbReference type="EMBL" id="KAJ9150007.1"/>
    </source>
</evidence>
<name>A0AA38RXS5_9PEZI</name>
<evidence type="ECO:0000313" key="5">
    <source>
        <dbReference type="Proteomes" id="UP001174694"/>
    </source>
</evidence>
<feature type="region of interest" description="Disordered" evidence="2">
    <location>
        <begin position="181"/>
        <end position="213"/>
    </location>
</feature>
<keyword evidence="1" id="KW-0344">Guanine-nucleotide releasing factor</keyword>
<feature type="compositionally biased region" description="Polar residues" evidence="2">
    <location>
        <begin position="181"/>
        <end position="199"/>
    </location>
</feature>
<proteinExistence type="predicted"/>
<feature type="compositionally biased region" description="Basic residues" evidence="2">
    <location>
        <begin position="685"/>
        <end position="696"/>
    </location>
</feature>
<keyword evidence="5" id="KW-1185">Reference proteome</keyword>
<feature type="compositionally biased region" description="Polar residues" evidence="2">
    <location>
        <begin position="626"/>
        <end position="637"/>
    </location>
</feature>
<feature type="region of interest" description="Disordered" evidence="2">
    <location>
        <begin position="297"/>
        <end position="323"/>
    </location>
</feature>
<accession>A0AA38RXS5</accession>
<dbReference type="Proteomes" id="UP001174694">
    <property type="component" value="Unassembled WGS sequence"/>
</dbReference>
<dbReference type="InterPro" id="IPR023578">
    <property type="entry name" value="Ras_GEF_dom_sf"/>
</dbReference>
<comment type="caution">
    <text evidence="4">The sequence shown here is derived from an EMBL/GenBank/DDBJ whole genome shotgun (WGS) entry which is preliminary data.</text>
</comment>
<feature type="region of interest" description="Disordered" evidence="2">
    <location>
        <begin position="752"/>
        <end position="782"/>
    </location>
</feature>
<dbReference type="EMBL" id="JANBVO010000009">
    <property type="protein sequence ID" value="KAJ9150007.1"/>
    <property type="molecule type" value="Genomic_DNA"/>
</dbReference>
<feature type="compositionally biased region" description="Basic and acidic residues" evidence="2">
    <location>
        <begin position="85"/>
        <end position="95"/>
    </location>
</feature>
<reference evidence="4" key="1">
    <citation type="submission" date="2022-07" db="EMBL/GenBank/DDBJ databases">
        <title>Fungi with potential for degradation of polypropylene.</title>
        <authorList>
            <person name="Gostincar C."/>
        </authorList>
    </citation>
    <scope>NUCLEOTIDE SEQUENCE</scope>
    <source>
        <strain evidence="4">EXF-13308</strain>
    </source>
</reference>
<dbReference type="InterPro" id="IPR000651">
    <property type="entry name" value="Ras-like_Gua-exchang_fac_N"/>
</dbReference>
<feature type="domain" description="N-terminal Ras-GEF" evidence="3">
    <location>
        <begin position="393"/>
        <end position="520"/>
    </location>
</feature>
<dbReference type="CDD" id="cd06224">
    <property type="entry name" value="REM"/>
    <property type="match status" value="1"/>
</dbReference>
<feature type="compositionally biased region" description="Polar residues" evidence="2">
    <location>
        <begin position="752"/>
        <end position="762"/>
    </location>
</feature>
<feature type="region of interest" description="Disordered" evidence="2">
    <location>
        <begin position="685"/>
        <end position="709"/>
    </location>
</feature>
<dbReference type="PROSITE" id="PS50212">
    <property type="entry name" value="RASGEF_NTER"/>
    <property type="match status" value="1"/>
</dbReference>
<organism evidence="4 5">
    <name type="scientific">Pleurostoma richardsiae</name>
    <dbReference type="NCBI Taxonomy" id="41990"/>
    <lineage>
        <taxon>Eukaryota</taxon>
        <taxon>Fungi</taxon>
        <taxon>Dikarya</taxon>
        <taxon>Ascomycota</taxon>
        <taxon>Pezizomycotina</taxon>
        <taxon>Sordariomycetes</taxon>
        <taxon>Sordariomycetidae</taxon>
        <taxon>Calosphaeriales</taxon>
        <taxon>Pleurostomataceae</taxon>
        <taxon>Pleurostoma</taxon>
    </lineage>
</organism>
<protein>
    <submittedName>
        <fullName evidence="4">Ras GEF</fullName>
    </submittedName>
</protein>
<dbReference type="Gene3D" id="1.20.870.10">
    <property type="entry name" value="Son of sevenless (SoS) protein Chain: S domain 1"/>
    <property type="match status" value="1"/>
</dbReference>
<evidence type="ECO:0000256" key="1">
    <source>
        <dbReference type="PROSITE-ProRule" id="PRU00135"/>
    </source>
</evidence>
<dbReference type="SUPFAM" id="SSF48366">
    <property type="entry name" value="Ras GEF"/>
    <property type="match status" value="1"/>
</dbReference>
<gene>
    <name evidence="4" type="ORF">NKR23_g3994</name>
</gene>
<dbReference type="GO" id="GO:0005085">
    <property type="term" value="F:guanyl-nucleotide exchange factor activity"/>
    <property type="evidence" value="ECO:0007669"/>
    <property type="project" value="UniProtKB-KW"/>
</dbReference>
<dbReference type="SMART" id="SM00229">
    <property type="entry name" value="RasGEFN"/>
    <property type="match status" value="1"/>
</dbReference>
<evidence type="ECO:0000259" key="3">
    <source>
        <dbReference type="PROSITE" id="PS50212"/>
    </source>
</evidence>